<proteinExistence type="predicted"/>
<keyword evidence="3" id="KW-1185">Reference proteome</keyword>
<gene>
    <name evidence="2" type="ORF">KI387_014186</name>
</gene>
<keyword evidence="1" id="KW-1133">Transmembrane helix</keyword>
<keyword evidence="1" id="KW-0472">Membrane</keyword>
<comment type="caution">
    <text evidence="2">The sequence shown here is derived from an EMBL/GenBank/DDBJ whole genome shotgun (WGS) entry which is preliminary data.</text>
</comment>
<evidence type="ECO:0000256" key="1">
    <source>
        <dbReference type="SAM" id="Phobius"/>
    </source>
</evidence>
<feature type="non-terminal residue" evidence="2">
    <location>
        <position position="128"/>
    </location>
</feature>
<sequence>YALKLSVWIGYKMQTMRHIASICIELSILSIAFRLLVASSPSPIICSIFRHMASGFLLGSCEYVLTSYRLTAATIFPDMIRHVAFALWRRQRRISTLFIGILSNMRSEGHATARSTGITAKKPIDWGS</sequence>
<feature type="non-terminal residue" evidence="2">
    <location>
        <position position="1"/>
    </location>
</feature>
<feature type="transmembrane region" description="Helical" evidence="1">
    <location>
        <begin position="19"/>
        <end position="37"/>
    </location>
</feature>
<keyword evidence="1" id="KW-0812">Transmembrane</keyword>
<dbReference type="EMBL" id="JAHRHJ020000009">
    <property type="protein sequence ID" value="KAH9302603.1"/>
    <property type="molecule type" value="Genomic_DNA"/>
</dbReference>
<accession>A0AA38FH78</accession>
<protein>
    <submittedName>
        <fullName evidence="2">Uncharacterized protein</fullName>
    </submittedName>
</protein>
<dbReference type="Proteomes" id="UP000824469">
    <property type="component" value="Unassembled WGS sequence"/>
</dbReference>
<evidence type="ECO:0000313" key="3">
    <source>
        <dbReference type="Proteomes" id="UP000824469"/>
    </source>
</evidence>
<organism evidence="2 3">
    <name type="scientific">Taxus chinensis</name>
    <name type="common">Chinese yew</name>
    <name type="synonym">Taxus wallichiana var. chinensis</name>
    <dbReference type="NCBI Taxonomy" id="29808"/>
    <lineage>
        <taxon>Eukaryota</taxon>
        <taxon>Viridiplantae</taxon>
        <taxon>Streptophyta</taxon>
        <taxon>Embryophyta</taxon>
        <taxon>Tracheophyta</taxon>
        <taxon>Spermatophyta</taxon>
        <taxon>Pinopsida</taxon>
        <taxon>Pinidae</taxon>
        <taxon>Conifers II</taxon>
        <taxon>Cupressales</taxon>
        <taxon>Taxaceae</taxon>
        <taxon>Taxus</taxon>
    </lineage>
</organism>
<evidence type="ECO:0000313" key="2">
    <source>
        <dbReference type="EMBL" id="KAH9302603.1"/>
    </source>
</evidence>
<dbReference type="AlphaFoldDB" id="A0AA38FH78"/>
<reference evidence="2 3" key="1">
    <citation type="journal article" date="2021" name="Nat. Plants">
        <title>The Taxus genome provides insights into paclitaxel biosynthesis.</title>
        <authorList>
            <person name="Xiong X."/>
            <person name="Gou J."/>
            <person name="Liao Q."/>
            <person name="Li Y."/>
            <person name="Zhou Q."/>
            <person name="Bi G."/>
            <person name="Li C."/>
            <person name="Du R."/>
            <person name="Wang X."/>
            <person name="Sun T."/>
            <person name="Guo L."/>
            <person name="Liang H."/>
            <person name="Lu P."/>
            <person name="Wu Y."/>
            <person name="Zhang Z."/>
            <person name="Ro D.K."/>
            <person name="Shang Y."/>
            <person name="Huang S."/>
            <person name="Yan J."/>
        </authorList>
    </citation>
    <scope>NUCLEOTIDE SEQUENCE [LARGE SCALE GENOMIC DNA]</scope>
    <source>
        <strain evidence="2">Ta-2019</strain>
    </source>
</reference>
<name>A0AA38FH78_TAXCH</name>